<accession>A0A0D2P568</accession>
<dbReference type="InterPro" id="IPR050364">
    <property type="entry name" value="Cytochrome_P450_fung"/>
</dbReference>
<dbReference type="PRINTS" id="PR00463">
    <property type="entry name" value="EP450I"/>
</dbReference>
<dbReference type="OrthoDB" id="2789670at2759"/>
<dbReference type="SUPFAM" id="SSF48264">
    <property type="entry name" value="Cytochrome P450"/>
    <property type="match status" value="1"/>
</dbReference>
<evidence type="ECO:0000256" key="10">
    <source>
        <dbReference type="RuleBase" id="RU000461"/>
    </source>
</evidence>
<evidence type="ECO:0000256" key="8">
    <source>
        <dbReference type="ARBA" id="ARBA00023033"/>
    </source>
</evidence>
<evidence type="ECO:0000313" key="13">
    <source>
        <dbReference type="Proteomes" id="UP000054270"/>
    </source>
</evidence>
<keyword evidence="5 9" id="KW-0479">Metal-binding</keyword>
<dbReference type="PROSITE" id="PS00086">
    <property type="entry name" value="CYTOCHROME_P450"/>
    <property type="match status" value="1"/>
</dbReference>
<dbReference type="GO" id="GO:0020037">
    <property type="term" value="F:heme binding"/>
    <property type="evidence" value="ECO:0007669"/>
    <property type="project" value="InterPro"/>
</dbReference>
<dbReference type="OMA" id="YIFYERR"/>
<evidence type="ECO:0000256" key="6">
    <source>
        <dbReference type="ARBA" id="ARBA00023002"/>
    </source>
</evidence>
<dbReference type="EMBL" id="KN817529">
    <property type="protein sequence ID" value="KJA26054.1"/>
    <property type="molecule type" value="Genomic_DNA"/>
</dbReference>
<dbReference type="STRING" id="945553.A0A0D2P568"/>
<dbReference type="GO" id="GO:0005506">
    <property type="term" value="F:iron ion binding"/>
    <property type="evidence" value="ECO:0007669"/>
    <property type="project" value="InterPro"/>
</dbReference>
<protein>
    <recommendedName>
        <fullName evidence="14">Cytochrome P450</fullName>
    </recommendedName>
</protein>
<evidence type="ECO:0000256" key="11">
    <source>
        <dbReference type="SAM" id="Phobius"/>
    </source>
</evidence>
<keyword evidence="13" id="KW-1185">Reference proteome</keyword>
<evidence type="ECO:0000256" key="5">
    <source>
        <dbReference type="ARBA" id="ARBA00022723"/>
    </source>
</evidence>
<keyword evidence="6 10" id="KW-0560">Oxidoreductase</keyword>
<sequence length="513" mass="57897">MVPAFSSSTWHSILLIGITSFVLNLWIKLNKNKNLPLPPGPKGYPVIGNMYGLPHRYPWLAYAEWKEKYGPVSSFTVLGKTTIILNSLQAAKDLLDNRSSNFSSRPRMVMADELLGWEWDFAHMPYNERWRKHRKMFFQYFQPKYISVFSPFQRKMAITLLDQFSASPADFIAHIRQYVGSVVLHAAYGHEVKSDNDFYIRSVQRAIEPLIHAIHATGSFLVEFMPALKHVPAWIPGASFKRHVETDSQKVRDLRDIPFKGVKASMADGSARRSFVSDNLDKTTPVSKEDEEVVRNCAAITAALITAWVLAMAHYPEIQKRAQEEIDQITGGSKLPGHDDIDTLPYLQAVLLETLRWHSVAPLALPHQALSEDEYNGHRIPAGATITVNAWAIFHDEEIYPDPFRFNPERFLHDGKISFDRQPDPTFAGGFGFGRRICPGRHLAMQSVRMVVSSILATYNISKALGADGVPIEPLIKATDGVVSHPEPFMAKITPRSKVSIQLIEDAKMDLFF</sequence>
<dbReference type="AlphaFoldDB" id="A0A0D2P568"/>
<proteinExistence type="inferred from homology"/>
<dbReference type="Proteomes" id="UP000054270">
    <property type="component" value="Unassembled WGS sequence"/>
</dbReference>
<dbReference type="Pfam" id="PF00067">
    <property type="entry name" value="p450"/>
    <property type="match status" value="1"/>
</dbReference>
<evidence type="ECO:0000256" key="3">
    <source>
        <dbReference type="ARBA" id="ARBA00010617"/>
    </source>
</evidence>
<dbReference type="GO" id="GO:0004497">
    <property type="term" value="F:monooxygenase activity"/>
    <property type="evidence" value="ECO:0007669"/>
    <property type="project" value="UniProtKB-KW"/>
</dbReference>
<dbReference type="Gene3D" id="1.10.630.10">
    <property type="entry name" value="Cytochrome P450"/>
    <property type="match status" value="1"/>
</dbReference>
<evidence type="ECO:0000313" key="12">
    <source>
        <dbReference type="EMBL" id="KJA26054.1"/>
    </source>
</evidence>
<evidence type="ECO:0000256" key="1">
    <source>
        <dbReference type="ARBA" id="ARBA00001971"/>
    </source>
</evidence>
<evidence type="ECO:0000256" key="2">
    <source>
        <dbReference type="ARBA" id="ARBA00005179"/>
    </source>
</evidence>
<dbReference type="CDD" id="cd11065">
    <property type="entry name" value="CYP64-like"/>
    <property type="match status" value="1"/>
</dbReference>
<evidence type="ECO:0000256" key="9">
    <source>
        <dbReference type="PIRSR" id="PIRSR602401-1"/>
    </source>
</evidence>
<dbReference type="InterPro" id="IPR036396">
    <property type="entry name" value="Cyt_P450_sf"/>
</dbReference>
<reference evidence="13" key="1">
    <citation type="submission" date="2014-04" db="EMBL/GenBank/DDBJ databases">
        <title>Evolutionary Origins and Diversification of the Mycorrhizal Mutualists.</title>
        <authorList>
            <consortium name="DOE Joint Genome Institute"/>
            <consortium name="Mycorrhizal Genomics Consortium"/>
            <person name="Kohler A."/>
            <person name="Kuo A."/>
            <person name="Nagy L.G."/>
            <person name="Floudas D."/>
            <person name="Copeland A."/>
            <person name="Barry K.W."/>
            <person name="Cichocki N."/>
            <person name="Veneault-Fourrey C."/>
            <person name="LaButti K."/>
            <person name="Lindquist E.A."/>
            <person name="Lipzen A."/>
            <person name="Lundell T."/>
            <person name="Morin E."/>
            <person name="Murat C."/>
            <person name="Riley R."/>
            <person name="Ohm R."/>
            <person name="Sun H."/>
            <person name="Tunlid A."/>
            <person name="Henrissat B."/>
            <person name="Grigoriev I.V."/>
            <person name="Hibbett D.S."/>
            <person name="Martin F."/>
        </authorList>
    </citation>
    <scope>NUCLEOTIDE SEQUENCE [LARGE SCALE GENOMIC DNA]</scope>
    <source>
        <strain evidence="13">FD-334 SS-4</strain>
    </source>
</reference>
<dbReference type="InterPro" id="IPR002401">
    <property type="entry name" value="Cyt_P450_E_grp-I"/>
</dbReference>
<keyword evidence="7 9" id="KW-0408">Iron</keyword>
<keyword evidence="4 9" id="KW-0349">Heme</keyword>
<dbReference type="InterPro" id="IPR001128">
    <property type="entry name" value="Cyt_P450"/>
</dbReference>
<keyword evidence="11" id="KW-0472">Membrane</keyword>
<dbReference type="PANTHER" id="PTHR46300:SF7">
    <property type="entry name" value="P450, PUTATIVE (EUROFUNG)-RELATED"/>
    <property type="match status" value="1"/>
</dbReference>
<comment type="pathway">
    <text evidence="2">Secondary metabolite biosynthesis.</text>
</comment>
<dbReference type="InterPro" id="IPR017972">
    <property type="entry name" value="Cyt_P450_CS"/>
</dbReference>
<keyword evidence="11" id="KW-0812">Transmembrane</keyword>
<comment type="similarity">
    <text evidence="3 10">Belongs to the cytochrome P450 family.</text>
</comment>
<evidence type="ECO:0000256" key="4">
    <source>
        <dbReference type="ARBA" id="ARBA00022617"/>
    </source>
</evidence>
<organism evidence="12 13">
    <name type="scientific">Hypholoma sublateritium (strain FD-334 SS-4)</name>
    <dbReference type="NCBI Taxonomy" id="945553"/>
    <lineage>
        <taxon>Eukaryota</taxon>
        <taxon>Fungi</taxon>
        <taxon>Dikarya</taxon>
        <taxon>Basidiomycota</taxon>
        <taxon>Agaricomycotina</taxon>
        <taxon>Agaricomycetes</taxon>
        <taxon>Agaricomycetidae</taxon>
        <taxon>Agaricales</taxon>
        <taxon>Agaricineae</taxon>
        <taxon>Strophariaceae</taxon>
        <taxon>Hypholoma</taxon>
    </lineage>
</organism>
<dbReference type="GO" id="GO:0016705">
    <property type="term" value="F:oxidoreductase activity, acting on paired donors, with incorporation or reduction of molecular oxygen"/>
    <property type="evidence" value="ECO:0007669"/>
    <property type="project" value="InterPro"/>
</dbReference>
<keyword evidence="8 10" id="KW-0503">Monooxygenase</keyword>
<gene>
    <name evidence="12" type="ORF">HYPSUDRAFT_64266</name>
</gene>
<feature type="binding site" description="axial binding residue" evidence="9">
    <location>
        <position position="438"/>
    </location>
    <ligand>
        <name>heme</name>
        <dbReference type="ChEBI" id="CHEBI:30413"/>
    </ligand>
    <ligandPart>
        <name>Fe</name>
        <dbReference type="ChEBI" id="CHEBI:18248"/>
    </ligandPart>
</feature>
<dbReference type="PRINTS" id="PR00385">
    <property type="entry name" value="P450"/>
</dbReference>
<evidence type="ECO:0008006" key="14">
    <source>
        <dbReference type="Google" id="ProtNLM"/>
    </source>
</evidence>
<evidence type="ECO:0000256" key="7">
    <source>
        <dbReference type="ARBA" id="ARBA00023004"/>
    </source>
</evidence>
<comment type="cofactor">
    <cofactor evidence="1 9">
        <name>heme</name>
        <dbReference type="ChEBI" id="CHEBI:30413"/>
    </cofactor>
</comment>
<feature type="transmembrane region" description="Helical" evidence="11">
    <location>
        <begin position="12"/>
        <end position="29"/>
    </location>
</feature>
<dbReference type="PANTHER" id="PTHR46300">
    <property type="entry name" value="P450, PUTATIVE (EUROFUNG)-RELATED-RELATED"/>
    <property type="match status" value="1"/>
</dbReference>
<name>A0A0D2P568_HYPSF</name>
<keyword evidence="11" id="KW-1133">Transmembrane helix</keyword>